<keyword evidence="2" id="KW-1185">Reference proteome</keyword>
<reference evidence="2" key="1">
    <citation type="journal article" date="2020" name="Sci. Rep.">
        <title>Chromosome-scale genome assembly for the duckweed Spirodela intermedia, integrating cytogenetic maps, PacBio and Oxford Nanopore libraries.</title>
        <authorList>
            <person name="Hoang P.T.N."/>
            <person name="Fiebig A."/>
            <person name="Novak P."/>
            <person name="Macas J."/>
            <person name="Cao H.X."/>
            <person name="Stepanenko A."/>
            <person name="Chen G."/>
            <person name="Borisjuk N."/>
            <person name="Scholz U."/>
            <person name="Schubert I."/>
        </authorList>
    </citation>
    <scope>NUCLEOTIDE SEQUENCE [LARGE SCALE GENOMIC DNA]</scope>
</reference>
<name>A0ABN7ECD2_SPIIN</name>
<dbReference type="EMBL" id="CACRZD030000359">
    <property type="protein sequence ID" value="CAA6675563.1"/>
    <property type="molecule type" value="Genomic_DNA"/>
</dbReference>
<comment type="caution">
    <text evidence="1">The sequence shown here is derived from an EMBL/GenBank/DDBJ whole genome shotgun (WGS) entry which is preliminary data.</text>
</comment>
<sequence>MQVSCSVTYAGMAPAIVSSSENSWLKCSNPCWS</sequence>
<proteinExistence type="predicted"/>
<protein>
    <submittedName>
        <fullName evidence="1">Uncharacterized protein</fullName>
    </submittedName>
</protein>
<dbReference type="Proteomes" id="UP001189122">
    <property type="component" value="Unassembled WGS sequence"/>
</dbReference>
<evidence type="ECO:0000313" key="2">
    <source>
        <dbReference type="Proteomes" id="UP001189122"/>
    </source>
</evidence>
<gene>
    <name evidence="1" type="ORF">SI7747_UN021905</name>
</gene>
<accession>A0ABN7ECD2</accession>
<organism evidence="1 2">
    <name type="scientific">Spirodela intermedia</name>
    <name type="common">Intermediate duckweed</name>
    <dbReference type="NCBI Taxonomy" id="51605"/>
    <lineage>
        <taxon>Eukaryota</taxon>
        <taxon>Viridiplantae</taxon>
        <taxon>Streptophyta</taxon>
        <taxon>Embryophyta</taxon>
        <taxon>Tracheophyta</taxon>
        <taxon>Spermatophyta</taxon>
        <taxon>Magnoliopsida</taxon>
        <taxon>Liliopsida</taxon>
        <taxon>Araceae</taxon>
        <taxon>Lemnoideae</taxon>
        <taxon>Spirodela</taxon>
    </lineage>
</organism>
<evidence type="ECO:0000313" key="1">
    <source>
        <dbReference type="EMBL" id="CAA6675563.1"/>
    </source>
</evidence>